<comment type="caution">
    <text evidence="1">The sequence shown here is derived from an EMBL/GenBank/DDBJ whole genome shotgun (WGS) entry which is preliminary data.</text>
</comment>
<protein>
    <submittedName>
        <fullName evidence="1">Uncharacterized protein</fullName>
    </submittedName>
</protein>
<evidence type="ECO:0000313" key="2">
    <source>
        <dbReference type="Proteomes" id="UP000256780"/>
    </source>
</evidence>
<dbReference type="EMBL" id="OFSQ01000032">
    <property type="protein sequence ID" value="SOY61966.1"/>
    <property type="molecule type" value="Genomic_DNA"/>
</dbReference>
<accession>A0A975X872</accession>
<reference evidence="1 2" key="1">
    <citation type="submission" date="2018-01" db="EMBL/GenBank/DDBJ databases">
        <authorList>
            <person name="Clerissi C."/>
        </authorList>
    </citation>
    <scope>NUCLEOTIDE SEQUENCE [LARGE SCALE GENOMIC DNA]</scope>
    <source>
        <strain evidence="1">Cupriavidus sp. LMG 19464</strain>
    </source>
</reference>
<dbReference type="AlphaFoldDB" id="A0A975X872"/>
<evidence type="ECO:0000313" key="1">
    <source>
        <dbReference type="EMBL" id="SOY61966.1"/>
    </source>
</evidence>
<name>A0A975X872_9BURK</name>
<sequence>MRRPVFRRASVRACLFDSMVFSLRGWTWTGAGSGTQPAHFGQEALFGPGLAVHAQEAGGVERAHDVLRVLRTALEGGFERVAQRVLVGARCGGAGLPDDVGDLAGLLDMALACHVVGRRTLPGHQVRVVREAFHCAWLHVLQQGDRVPRALATVFGSPRYVLLMKHWFRY</sequence>
<gene>
    <name evidence="1" type="ORF">CBM2587_B30012</name>
</gene>
<dbReference type="Proteomes" id="UP000256780">
    <property type="component" value="Chromosome CBM2587_b"/>
</dbReference>
<organism evidence="1 2">
    <name type="scientific">Cupriavidus taiwanensis</name>
    <dbReference type="NCBI Taxonomy" id="164546"/>
    <lineage>
        <taxon>Bacteria</taxon>
        <taxon>Pseudomonadati</taxon>
        <taxon>Pseudomonadota</taxon>
        <taxon>Betaproteobacteria</taxon>
        <taxon>Burkholderiales</taxon>
        <taxon>Burkholderiaceae</taxon>
        <taxon>Cupriavidus</taxon>
    </lineage>
</organism>
<proteinExistence type="predicted"/>